<keyword evidence="4" id="KW-0202">Cytokine</keyword>
<dbReference type="OMA" id="QKFCGNP"/>
<protein>
    <submittedName>
        <fullName evidence="10">C-C motif chemokine 24</fullName>
    </submittedName>
</protein>
<evidence type="ECO:0000256" key="6">
    <source>
        <dbReference type="ARBA" id="ARBA00022729"/>
    </source>
</evidence>
<dbReference type="GO" id="GO:0008009">
    <property type="term" value="F:chemokine activity"/>
    <property type="evidence" value="ECO:0007669"/>
    <property type="project" value="InterPro"/>
</dbReference>
<dbReference type="GO" id="GO:0005615">
    <property type="term" value="C:extracellular space"/>
    <property type="evidence" value="ECO:0007669"/>
    <property type="project" value="UniProtKB-KW"/>
</dbReference>
<keyword evidence="5" id="KW-0964">Secreted</keyword>
<evidence type="ECO:0000256" key="5">
    <source>
        <dbReference type="ARBA" id="ARBA00022525"/>
    </source>
</evidence>
<evidence type="ECO:0000256" key="3">
    <source>
        <dbReference type="ARBA" id="ARBA00022500"/>
    </source>
</evidence>
<name>A0A091EIZ7_FUKDA</name>
<feature type="domain" description="Chemokine interleukin-8-like" evidence="9">
    <location>
        <begin position="30"/>
        <end position="89"/>
    </location>
</feature>
<evidence type="ECO:0000313" key="11">
    <source>
        <dbReference type="Proteomes" id="UP000028990"/>
    </source>
</evidence>
<dbReference type="Proteomes" id="UP000028990">
    <property type="component" value="Unassembled WGS sequence"/>
</dbReference>
<dbReference type="GO" id="GO:0030335">
    <property type="term" value="P:positive regulation of cell migration"/>
    <property type="evidence" value="ECO:0007669"/>
    <property type="project" value="TreeGrafter"/>
</dbReference>
<comment type="subcellular location">
    <subcellularLocation>
        <location evidence="1">Secreted</location>
    </subcellularLocation>
</comment>
<keyword evidence="6 8" id="KW-0732">Signal</keyword>
<dbReference type="GO" id="GO:0070098">
    <property type="term" value="P:chemokine-mediated signaling pathway"/>
    <property type="evidence" value="ECO:0007669"/>
    <property type="project" value="TreeGrafter"/>
</dbReference>
<dbReference type="GO" id="GO:0061844">
    <property type="term" value="P:antimicrobial humoral immune response mediated by antimicrobial peptide"/>
    <property type="evidence" value="ECO:0007669"/>
    <property type="project" value="TreeGrafter"/>
</dbReference>
<dbReference type="InterPro" id="IPR001811">
    <property type="entry name" value="Chemokine_IL8-like_dom"/>
</dbReference>
<evidence type="ECO:0000313" key="10">
    <source>
        <dbReference type="EMBL" id="KFO35486.1"/>
    </source>
</evidence>
<dbReference type="Gene3D" id="2.40.50.40">
    <property type="match status" value="1"/>
</dbReference>
<gene>
    <name evidence="10" type="ORF">H920_03116</name>
</gene>
<dbReference type="PANTHER" id="PTHR12015">
    <property type="entry name" value="SMALL INDUCIBLE CYTOKINE A"/>
    <property type="match status" value="1"/>
</dbReference>
<evidence type="ECO:0000256" key="1">
    <source>
        <dbReference type="ARBA" id="ARBA00004613"/>
    </source>
</evidence>
<reference evidence="10 11" key="1">
    <citation type="submission" date="2013-11" db="EMBL/GenBank/DDBJ databases">
        <title>The Damaraland mole rat (Fukomys damarensis) genome and evolution of African mole rats.</title>
        <authorList>
            <person name="Gladyshev V.N."/>
            <person name="Fang X."/>
        </authorList>
    </citation>
    <scope>NUCLEOTIDE SEQUENCE [LARGE SCALE GENOMIC DNA]</scope>
    <source>
        <tissue evidence="10">Liver</tissue>
    </source>
</reference>
<feature type="signal peptide" evidence="8">
    <location>
        <begin position="1"/>
        <end position="26"/>
    </location>
</feature>
<keyword evidence="3" id="KW-0145">Chemotaxis</keyword>
<sequence length="119" mass="12946">MAGSETIAASLLLLALCSHCIMPTDSVVIPSSCCINFVSKKIPESRVASYQLSSRSVCSKAGVIFTTRSGQKFCGDPKQPWVQRYMRNLDAKRKQLSPQVRAVGGKVPVHRCRSSSTTL</sequence>
<dbReference type="CDD" id="cd00272">
    <property type="entry name" value="Chemokine_CC"/>
    <property type="match status" value="1"/>
</dbReference>
<dbReference type="InterPro" id="IPR036048">
    <property type="entry name" value="Interleukin_8-like_sf"/>
</dbReference>
<dbReference type="EMBL" id="KN121778">
    <property type="protein sequence ID" value="KFO35486.1"/>
    <property type="molecule type" value="Genomic_DNA"/>
</dbReference>
<dbReference type="OrthoDB" id="9834099at2759"/>
<evidence type="ECO:0000256" key="7">
    <source>
        <dbReference type="ARBA" id="ARBA00023157"/>
    </source>
</evidence>
<dbReference type="PANTHER" id="PTHR12015:SF100">
    <property type="entry name" value="C-C MOTIF CHEMOKINE 24"/>
    <property type="match status" value="1"/>
</dbReference>
<dbReference type="FunFam" id="2.40.50.40:FF:000002">
    <property type="entry name" value="C-C motif chemokine"/>
    <property type="match status" value="1"/>
</dbReference>
<evidence type="ECO:0000256" key="4">
    <source>
        <dbReference type="ARBA" id="ARBA00022514"/>
    </source>
</evidence>
<comment type="similarity">
    <text evidence="2">Belongs to the intercrine beta (chemokine CC) family.</text>
</comment>
<dbReference type="SMART" id="SM00199">
    <property type="entry name" value="SCY"/>
    <property type="match status" value="1"/>
</dbReference>
<dbReference type="Pfam" id="PF00048">
    <property type="entry name" value="IL8"/>
    <property type="match status" value="1"/>
</dbReference>
<dbReference type="GO" id="GO:0006954">
    <property type="term" value="P:inflammatory response"/>
    <property type="evidence" value="ECO:0007669"/>
    <property type="project" value="TreeGrafter"/>
</dbReference>
<dbReference type="InterPro" id="IPR039809">
    <property type="entry name" value="Chemokine_b/g/d"/>
</dbReference>
<proteinExistence type="inferred from homology"/>
<accession>A0A091EIZ7</accession>
<evidence type="ECO:0000256" key="8">
    <source>
        <dbReference type="SAM" id="SignalP"/>
    </source>
</evidence>
<evidence type="ECO:0000256" key="2">
    <source>
        <dbReference type="ARBA" id="ARBA00010868"/>
    </source>
</evidence>
<keyword evidence="7" id="KW-1015">Disulfide bond</keyword>
<dbReference type="eggNOG" id="ENOG502S6ZP">
    <property type="taxonomic scope" value="Eukaryota"/>
</dbReference>
<feature type="chain" id="PRO_5001872809" evidence="8">
    <location>
        <begin position="27"/>
        <end position="119"/>
    </location>
</feature>
<dbReference type="AlphaFoldDB" id="A0A091EIZ7"/>
<dbReference type="GO" id="GO:0048020">
    <property type="term" value="F:CCR chemokine receptor binding"/>
    <property type="evidence" value="ECO:0007669"/>
    <property type="project" value="TreeGrafter"/>
</dbReference>
<dbReference type="GO" id="GO:0048245">
    <property type="term" value="P:eosinophil chemotaxis"/>
    <property type="evidence" value="ECO:0007669"/>
    <property type="project" value="TreeGrafter"/>
</dbReference>
<organism evidence="10 11">
    <name type="scientific">Fukomys damarensis</name>
    <name type="common">Damaraland mole rat</name>
    <name type="synonym">Cryptomys damarensis</name>
    <dbReference type="NCBI Taxonomy" id="885580"/>
    <lineage>
        <taxon>Eukaryota</taxon>
        <taxon>Metazoa</taxon>
        <taxon>Chordata</taxon>
        <taxon>Craniata</taxon>
        <taxon>Vertebrata</taxon>
        <taxon>Euteleostomi</taxon>
        <taxon>Mammalia</taxon>
        <taxon>Eutheria</taxon>
        <taxon>Euarchontoglires</taxon>
        <taxon>Glires</taxon>
        <taxon>Rodentia</taxon>
        <taxon>Hystricomorpha</taxon>
        <taxon>Bathyergidae</taxon>
        <taxon>Fukomys</taxon>
    </lineage>
</organism>
<dbReference type="STRING" id="885580.ENSFDAP00000009431"/>
<evidence type="ECO:0000259" key="9">
    <source>
        <dbReference type="SMART" id="SM00199"/>
    </source>
</evidence>
<dbReference type="SUPFAM" id="SSF54117">
    <property type="entry name" value="Interleukin 8-like chemokines"/>
    <property type="match status" value="1"/>
</dbReference>
<keyword evidence="11" id="KW-1185">Reference proteome</keyword>